<protein>
    <submittedName>
        <fullName evidence="2">Uncharacterized protein</fullName>
    </submittedName>
</protein>
<keyword evidence="3" id="KW-1185">Reference proteome</keyword>
<gene>
    <name evidence="2" type="ORF">QYE76_043494</name>
</gene>
<reference evidence="2" key="1">
    <citation type="submission" date="2023-07" db="EMBL/GenBank/DDBJ databases">
        <title>A chromosome-level genome assembly of Lolium multiflorum.</title>
        <authorList>
            <person name="Chen Y."/>
            <person name="Copetti D."/>
            <person name="Kolliker R."/>
            <person name="Studer B."/>
        </authorList>
    </citation>
    <scope>NUCLEOTIDE SEQUENCE</scope>
    <source>
        <strain evidence="2">02402/16</strain>
        <tissue evidence="2">Leaf</tissue>
    </source>
</reference>
<dbReference type="Proteomes" id="UP001231189">
    <property type="component" value="Unassembled WGS sequence"/>
</dbReference>
<feature type="region of interest" description="Disordered" evidence="1">
    <location>
        <begin position="145"/>
        <end position="170"/>
    </location>
</feature>
<organism evidence="2 3">
    <name type="scientific">Lolium multiflorum</name>
    <name type="common">Italian ryegrass</name>
    <name type="synonym">Lolium perenne subsp. multiflorum</name>
    <dbReference type="NCBI Taxonomy" id="4521"/>
    <lineage>
        <taxon>Eukaryota</taxon>
        <taxon>Viridiplantae</taxon>
        <taxon>Streptophyta</taxon>
        <taxon>Embryophyta</taxon>
        <taxon>Tracheophyta</taxon>
        <taxon>Spermatophyta</taxon>
        <taxon>Magnoliopsida</taxon>
        <taxon>Liliopsida</taxon>
        <taxon>Poales</taxon>
        <taxon>Poaceae</taxon>
        <taxon>BOP clade</taxon>
        <taxon>Pooideae</taxon>
        <taxon>Poodae</taxon>
        <taxon>Poeae</taxon>
        <taxon>Poeae Chloroplast Group 2 (Poeae type)</taxon>
        <taxon>Loliodinae</taxon>
        <taxon>Loliinae</taxon>
        <taxon>Lolium</taxon>
    </lineage>
</organism>
<accession>A0AAD8TJ85</accession>
<name>A0AAD8TJ85_LOLMU</name>
<proteinExistence type="predicted"/>
<evidence type="ECO:0000313" key="3">
    <source>
        <dbReference type="Proteomes" id="UP001231189"/>
    </source>
</evidence>
<evidence type="ECO:0000256" key="1">
    <source>
        <dbReference type="SAM" id="MobiDB-lite"/>
    </source>
</evidence>
<dbReference type="AlphaFoldDB" id="A0AAD8TJ85"/>
<comment type="caution">
    <text evidence="2">The sequence shown here is derived from an EMBL/GenBank/DDBJ whole genome shotgun (WGS) entry which is preliminary data.</text>
</comment>
<evidence type="ECO:0000313" key="2">
    <source>
        <dbReference type="EMBL" id="KAK1682646.1"/>
    </source>
</evidence>
<dbReference type="EMBL" id="JAUUTY010000002">
    <property type="protein sequence ID" value="KAK1682646.1"/>
    <property type="molecule type" value="Genomic_DNA"/>
</dbReference>
<sequence>MIDLMRTSLAVQRLVASSGLPLMTQDDEAAYGNLKQSPAPPHLSANLCISRLPCSSPTSCSRPSPICVYLNPPRRRPRHHTCVCAAACNLISALQLYEVPVQTGMYRGRLATNEPIEGKLETGELRLRGGWAQPGATSRCWLRRRSGGSRRRSLEDPEVLGPDGGEGGAD</sequence>